<proteinExistence type="predicted"/>
<accession>A0A1R1JI47</accession>
<comment type="caution">
    <text evidence="2">The sequence shown here is derived from an EMBL/GenBank/DDBJ whole genome shotgun (WGS) entry which is preliminary data.</text>
</comment>
<dbReference type="EMBL" id="MTJZ01000002">
    <property type="protein sequence ID" value="OMG74950.1"/>
    <property type="molecule type" value="Genomic_DNA"/>
</dbReference>
<evidence type="ECO:0000313" key="3">
    <source>
        <dbReference type="Proteomes" id="UP000187194"/>
    </source>
</evidence>
<dbReference type="InterPro" id="IPR018770">
    <property type="entry name" value="ChloroindolylP_hydrolase"/>
</dbReference>
<protein>
    <submittedName>
        <fullName evidence="2">Uncharacterized protein</fullName>
    </submittedName>
</protein>
<organism evidence="2 3">
    <name type="scientific">Burkholderia ubonensis</name>
    <dbReference type="NCBI Taxonomy" id="101571"/>
    <lineage>
        <taxon>Bacteria</taxon>
        <taxon>Pseudomonadati</taxon>
        <taxon>Pseudomonadota</taxon>
        <taxon>Betaproteobacteria</taxon>
        <taxon>Burkholderiales</taxon>
        <taxon>Burkholderiaceae</taxon>
        <taxon>Burkholderia</taxon>
        <taxon>Burkholderia cepacia complex</taxon>
    </lineage>
</organism>
<keyword evidence="1" id="KW-0812">Transmembrane</keyword>
<dbReference type="AlphaFoldDB" id="A0A1R1JI47"/>
<sequence length="326" mass="36111">MQGFTALGSVLVGAGIGRAAAGLVANLGLVDKLNDVNGHAVSGWTVGLALTLGACMSICAMWSVGTLRFRVVYLLIPIDLSFMFVIACANFLTSVSMSAIWMVLPVALVVRTCRSMLTMPNVNTVLANLRHYYPWFPAQKAWIREYVLQDWVTLPLASLSELQAAEPAPEPELKPKTDPVAQPAGYSAEMFKAHLSDMREMRPRLRGSIVEDEWNKLMEISQRIWEMANAEPEKYSLLNHFLAVQIPTAITLSQYFVKLGGLTESNPTRTERMREIEAGLQGLCGQFEKVQNQMVESDLAGLQTTLRLLQQDLKQAEQRDARAPSL</sequence>
<keyword evidence="1" id="KW-0472">Membrane</keyword>
<evidence type="ECO:0000256" key="1">
    <source>
        <dbReference type="SAM" id="Phobius"/>
    </source>
</evidence>
<feature type="transmembrane region" description="Helical" evidence="1">
    <location>
        <begin position="71"/>
        <end position="92"/>
    </location>
</feature>
<dbReference type="Pfam" id="PF10112">
    <property type="entry name" value="Halogen_Hydrol"/>
    <property type="match status" value="1"/>
</dbReference>
<evidence type="ECO:0000313" key="2">
    <source>
        <dbReference type="EMBL" id="OMG74950.1"/>
    </source>
</evidence>
<name>A0A1R1JI47_9BURK</name>
<reference evidence="2 3" key="1">
    <citation type="submission" date="2017-01" db="EMBL/GenBank/DDBJ databases">
        <title>Phylogeographic, genomic and meropenem susceptibility analysis of Burkholderia ubonensis.</title>
        <authorList>
            <person name="Price E.P."/>
            <person name="Sarovich D.S."/>
            <person name="Webb J.R."/>
            <person name="Hall C.M."/>
            <person name="Sahl J.W."/>
            <person name="Kaestli M."/>
            <person name="Mayo M."/>
            <person name="Harrington G."/>
            <person name="Baker A.L."/>
            <person name="Sidak-Loftis L.C."/>
            <person name="Lummis M."/>
            <person name="Schupp J.M."/>
            <person name="Gillece J.D."/>
            <person name="Tuanyok A."/>
            <person name="Warner J."/>
            <person name="Busch J.D."/>
            <person name="Keim P."/>
            <person name="Currie B.J."/>
            <person name="Wagner D.M."/>
        </authorList>
    </citation>
    <scope>NUCLEOTIDE SEQUENCE [LARGE SCALE GENOMIC DNA]</scope>
    <source>
        <strain evidence="2 3">A21</strain>
    </source>
</reference>
<dbReference type="Proteomes" id="UP000187194">
    <property type="component" value="Unassembled WGS sequence"/>
</dbReference>
<keyword evidence="1" id="KW-1133">Transmembrane helix</keyword>
<gene>
    <name evidence="2" type="ORF">BW685_02425</name>
</gene>
<feature type="transmembrane region" description="Helical" evidence="1">
    <location>
        <begin position="43"/>
        <end position="64"/>
    </location>
</feature>